<evidence type="ECO:0000256" key="1">
    <source>
        <dbReference type="ARBA" id="ARBA00002668"/>
    </source>
</evidence>
<dbReference type="SUPFAM" id="SSF54695">
    <property type="entry name" value="POZ domain"/>
    <property type="match status" value="1"/>
</dbReference>
<dbReference type="InterPro" id="IPR044784">
    <property type="entry name" value="At1g01640-like"/>
</dbReference>
<protein>
    <recommendedName>
        <fullName evidence="3">BTB domain-containing protein</fullName>
    </recommendedName>
</protein>
<comment type="function">
    <text evidence="1">May act as a substrate-specific adapter of an E3 ubiquitin-protein ligase complex (CUL3-RBX1-BTB) which mediates the ubiquitination and subsequent proteasomal degradation of target proteins.</text>
</comment>
<accession>A0ABQ9MAP3</accession>
<sequence>MDCSICSTMPSILRPPRNTICGTCYEGAKSVITLMNKFENDKGSDKASTSVISFPNSCKAARSEIFKNMLGLDACKAAASDTITLAVLNHEELESLLEFLYSGSLATEKVGKHICSLTLAADKYEIPFLLKFCERYMLRSLFLSNALDVLKISYTCSNKILKETALNFIVKNMEDIVFQLNMKHLYPKTHI</sequence>
<proteinExistence type="predicted"/>
<dbReference type="PANTHER" id="PTHR47274:SF1">
    <property type="entry name" value="BTB_POZ DOMAIN CONTAINING PROTEIN, EXPRESSED"/>
    <property type="match status" value="1"/>
</dbReference>
<name>A0ABQ9MAP3_HEVBR</name>
<dbReference type="CDD" id="cd14733">
    <property type="entry name" value="BACK"/>
    <property type="match status" value="1"/>
</dbReference>
<dbReference type="PANTHER" id="PTHR47274">
    <property type="entry name" value="BTB/POZ DOMAIN CONTAINING PROTEIN, EXPRESSED-RELATED"/>
    <property type="match status" value="1"/>
</dbReference>
<organism evidence="4 5">
    <name type="scientific">Hevea brasiliensis</name>
    <name type="common">Para rubber tree</name>
    <name type="synonym">Siphonia brasiliensis</name>
    <dbReference type="NCBI Taxonomy" id="3981"/>
    <lineage>
        <taxon>Eukaryota</taxon>
        <taxon>Viridiplantae</taxon>
        <taxon>Streptophyta</taxon>
        <taxon>Embryophyta</taxon>
        <taxon>Tracheophyta</taxon>
        <taxon>Spermatophyta</taxon>
        <taxon>Magnoliopsida</taxon>
        <taxon>eudicotyledons</taxon>
        <taxon>Gunneridae</taxon>
        <taxon>Pentapetalae</taxon>
        <taxon>rosids</taxon>
        <taxon>fabids</taxon>
        <taxon>Malpighiales</taxon>
        <taxon>Euphorbiaceae</taxon>
        <taxon>Crotonoideae</taxon>
        <taxon>Micrandreae</taxon>
        <taxon>Hevea</taxon>
    </lineage>
</organism>
<evidence type="ECO:0000256" key="2">
    <source>
        <dbReference type="ARBA" id="ARBA00004906"/>
    </source>
</evidence>
<dbReference type="EMBL" id="JARPOI010000008">
    <property type="protein sequence ID" value="KAJ9175986.1"/>
    <property type="molecule type" value="Genomic_DNA"/>
</dbReference>
<dbReference type="Gene3D" id="3.30.710.10">
    <property type="entry name" value="Potassium Channel Kv1.1, Chain A"/>
    <property type="match status" value="1"/>
</dbReference>
<evidence type="ECO:0000259" key="3">
    <source>
        <dbReference type="PROSITE" id="PS50097"/>
    </source>
</evidence>
<comment type="caution">
    <text evidence="4">The sequence shown here is derived from an EMBL/GenBank/DDBJ whole genome shotgun (WGS) entry which is preliminary data.</text>
</comment>
<dbReference type="PROSITE" id="PS50097">
    <property type="entry name" value="BTB"/>
    <property type="match status" value="1"/>
</dbReference>
<feature type="domain" description="BTB" evidence="3">
    <location>
        <begin position="60"/>
        <end position="109"/>
    </location>
</feature>
<dbReference type="InterPro" id="IPR011333">
    <property type="entry name" value="SKP1/BTB/POZ_sf"/>
</dbReference>
<dbReference type="InterPro" id="IPR000210">
    <property type="entry name" value="BTB/POZ_dom"/>
</dbReference>
<evidence type="ECO:0000313" key="5">
    <source>
        <dbReference type="Proteomes" id="UP001174677"/>
    </source>
</evidence>
<evidence type="ECO:0000313" key="4">
    <source>
        <dbReference type="EMBL" id="KAJ9175986.1"/>
    </source>
</evidence>
<comment type="pathway">
    <text evidence="2">Protein modification; protein ubiquitination.</text>
</comment>
<dbReference type="Proteomes" id="UP001174677">
    <property type="component" value="Chromosome 8"/>
</dbReference>
<keyword evidence="5" id="KW-1185">Reference proteome</keyword>
<dbReference type="Pfam" id="PF00651">
    <property type="entry name" value="BTB"/>
    <property type="match status" value="1"/>
</dbReference>
<gene>
    <name evidence="4" type="ORF">P3X46_014481</name>
</gene>
<reference evidence="4 5" key="1">
    <citation type="journal article" date="2023" name="Plant Biotechnol. J.">
        <title>Chromosome-level wild Hevea brasiliensis genome provides new tools for genomic-assisted breeding and valuable loci to elevate rubber yield.</title>
        <authorList>
            <person name="Cheng H."/>
            <person name="Song X."/>
            <person name="Hu Y."/>
            <person name="Wu T."/>
            <person name="Yang Q."/>
            <person name="An Z."/>
            <person name="Feng S."/>
            <person name="Deng Z."/>
            <person name="Wu W."/>
            <person name="Zeng X."/>
            <person name="Tu M."/>
            <person name="Wang X."/>
            <person name="Huang H."/>
        </authorList>
    </citation>
    <scope>NUCLEOTIDE SEQUENCE [LARGE SCALE GENOMIC DNA]</scope>
    <source>
        <strain evidence="4">MT/VB/25A 57/8</strain>
    </source>
</reference>